<dbReference type="InterPro" id="IPR012338">
    <property type="entry name" value="Beta-lactam/transpept-like"/>
</dbReference>
<reference evidence="2" key="1">
    <citation type="journal article" date="2020" name="Stud. Mycol.">
        <title>101 Dothideomycetes genomes: a test case for predicting lifestyles and emergence of pathogens.</title>
        <authorList>
            <person name="Haridas S."/>
            <person name="Albert R."/>
            <person name="Binder M."/>
            <person name="Bloem J."/>
            <person name="Labutti K."/>
            <person name="Salamov A."/>
            <person name="Andreopoulos B."/>
            <person name="Baker S."/>
            <person name="Barry K."/>
            <person name="Bills G."/>
            <person name="Bluhm B."/>
            <person name="Cannon C."/>
            <person name="Castanera R."/>
            <person name="Culley D."/>
            <person name="Daum C."/>
            <person name="Ezra D."/>
            <person name="Gonzalez J."/>
            <person name="Henrissat B."/>
            <person name="Kuo A."/>
            <person name="Liang C."/>
            <person name="Lipzen A."/>
            <person name="Lutzoni F."/>
            <person name="Magnuson J."/>
            <person name="Mondo S."/>
            <person name="Nolan M."/>
            <person name="Ohm R."/>
            <person name="Pangilinan J."/>
            <person name="Park H.-J."/>
            <person name="Ramirez L."/>
            <person name="Alfaro M."/>
            <person name="Sun H."/>
            <person name="Tritt A."/>
            <person name="Yoshinaga Y."/>
            <person name="Zwiers L.-H."/>
            <person name="Turgeon B."/>
            <person name="Goodwin S."/>
            <person name="Spatafora J."/>
            <person name="Crous P."/>
            <person name="Grigoriev I."/>
        </authorList>
    </citation>
    <scope>NUCLEOTIDE SEQUENCE</scope>
    <source>
        <strain evidence="2">CBS 109.77</strain>
    </source>
</reference>
<name>A0A6A6XIT6_9PLEO</name>
<evidence type="ECO:0000313" key="2">
    <source>
        <dbReference type="EMBL" id="KAF2795825.1"/>
    </source>
</evidence>
<dbReference type="InterPro" id="IPR050789">
    <property type="entry name" value="Diverse_Enzym_Activities"/>
</dbReference>
<keyword evidence="3" id="KW-1185">Reference proteome</keyword>
<dbReference type="EMBL" id="MU001847">
    <property type="protein sequence ID" value="KAF2795825.1"/>
    <property type="molecule type" value="Genomic_DNA"/>
</dbReference>
<sequence length="434" mass="47266">MAPLMTSDAAKRLEAYIDNATNKDSPTLPGAILHIVDAMNNTLFSHASGGTIPISSNSLSLIHSLTKIIGAIGLMQLVERRLASLDDTSIIAKVIPELSSGKVLLGFEVTADGKNKWNFEAQKTAITPRMLMNHTNGTGHSYFNPLMNEYMKEGWEARNEVVDPHRTALESPLMWQPGAHTNYGQGFEWLAVLIERITKKSLAVYFQENIFGPLSLIRTGYEEQYGGDITTQAGNGNAFWPRSFKVPDGTFSDIDPRVLETVERETAFPEGKYHTYSLGTGLVSTASELARLLTILLPENNGVDPVTKTRILTPSSVAEITSAQLPPALRNDSRVVLSAIPSMISPVDLESEHIDPEGSFGLGCGVQGKDRVLEGGAKGRSKGSVYWYGAANTEFWVDSENGVVVFVNGILWNDREWLSFVAGVEGMVYAGLEG</sequence>
<organism evidence="2 3">
    <name type="scientific">Melanomma pulvis-pyrius CBS 109.77</name>
    <dbReference type="NCBI Taxonomy" id="1314802"/>
    <lineage>
        <taxon>Eukaryota</taxon>
        <taxon>Fungi</taxon>
        <taxon>Dikarya</taxon>
        <taxon>Ascomycota</taxon>
        <taxon>Pezizomycotina</taxon>
        <taxon>Dothideomycetes</taxon>
        <taxon>Pleosporomycetidae</taxon>
        <taxon>Pleosporales</taxon>
        <taxon>Melanommataceae</taxon>
        <taxon>Melanomma</taxon>
    </lineage>
</organism>
<dbReference type="Pfam" id="PF00144">
    <property type="entry name" value="Beta-lactamase"/>
    <property type="match status" value="1"/>
</dbReference>
<dbReference type="OrthoDB" id="428260at2759"/>
<dbReference type="InterPro" id="IPR001466">
    <property type="entry name" value="Beta-lactam-related"/>
</dbReference>
<protein>
    <submittedName>
        <fullName evidence="2">Beta-lactamase family protein</fullName>
    </submittedName>
</protein>
<accession>A0A6A6XIT6</accession>
<dbReference type="PANTHER" id="PTHR43283:SF3">
    <property type="entry name" value="BETA-LACTAMASE FAMILY PROTEIN (AFU_ORTHOLOGUE AFUA_5G07500)"/>
    <property type="match status" value="1"/>
</dbReference>
<dbReference type="AlphaFoldDB" id="A0A6A6XIT6"/>
<dbReference type="Gene3D" id="3.40.710.10">
    <property type="entry name" value="DD-peptidase/beta-lactamase superfamily"/>
    <property type="match status" value="1"/>
</dbReference>
<proteinExistence type="predicted"/>
<dbReference type="PANTHER" id="PTHR43283">
    <property type="entry name" value="BETA-LACTAMASE-RELATED"/>
    <property type="match status" value="1"/>
</dbReference>
<feature type="domain" description="Beta-lactamase-related" evidence="1">
    <location>
        <begin position="28"/>
        <end position="407"/>
    </location>
</feature>
<evidence type="ECO:0000313" key="3">
    <source>
        <dbReference type="Proteomes" id="UP000799757"/>
    </source>
</evidence>
<gene>
    <name evidence="2" type="ORF">K505DRAFT_348365</name>
</gene>
<dbReference type="SUPFAM" id="SSF56601">
    <property type="entry name" value="beta-lactamase/transpeptidase-like"/>
    <property type="match status" value="1"/>
</dbReference>
<evidence type="ECO:0000259" key="1">
    <source>
        <dbReference type="Pfam" id="PF00144"/>
    </source>
</evidence>
<dbReference type="Proteomes" id="UP000799757">
    <property type="component" value="Unassembled WGS sequence"/>
</dbReference>